<gene>
    <name evidence="1" type="ORF">BD626DRAFT_1344</name>
</gene>
<organism evidence="1 2">
    <name type="scientific">Schizophyllum amplum</name>
    <dbReference type="NCBI Taxonomy" id="97359"/>
    <lineage>
        <taxon>Eukaryota</taxon>
        <taxon>Fungi</taxon>
        <taxon>Dikarya</taxon>
        <taxon>Basidiomycota</taxon>
        <taxon>Agaricomycotina</taxon>
        <taxon>Agaricomycetes</taxon>
        <taxon>Agaricomycetidae</taxon>
        <taxon>Agaricales</taxon>
        <taxon>Schizophyllaceae</taxon>
        <taxon>Schizophyllum</taxon>
    </lineage>
</organism>
<evidence type="ECO:0000313" key="2">
    <source>
        <dbReference type="Proteomes" id="UP000320762"/>
    </source>
</evidence>
<protein>
    <submittedName>
        <fullName evidence="1">Uncharacterized protein</fullName>
    </submittedName>
</protein>
<dbReference type="SUPFAM" id="SSF51735">
    <property type="entry name" value="NAD(P)-binding Rossmann-fold domains"/>
    <property type="match status" value="1"/>
</dbReference>
<reference evidence="1 2" key="1">
    <citation type="journal article" date="2019" name="New Phytol.">
        <title>Comparative genomics reveals unique wood-decay strategies and fruiting body development in the Schizophyllaceae.</title>
        <authorList>
            <person name="Almasi E."/>
            <person name="Sahu N."/>
            <person name="Krizsan K."/>
            <person name="Balint B."/>
            <person name="Kovacs G.M."/>
            <person name="Kiss B."/>
            <person name="Cseklye J."/>
            <person name="Drula E."/>
            <person name="Henrissat B."/>
            <person name="Nagy I."/>
            <person name="Chovatia M."/>
            <person name="Adam C."/>
            <person name="LaButti K."/>
            <person name="Lipzen A."/>
            <person name="Riley R."/>
            <person name="Grigoriev I.V."/>
            <person name="Nagy L.G."/>
        </authorList>
    </citation>
    <scope>NUCLEOTIDE SEQUENCE [LARGE SCALE GENOMIC DNA]</scope>
    <source>
        <strain evidence="1 2">NL-1724</strain>
    </source>
</reference>
<dbReference type="InterPro" id="IPR036291">
    <property type="entry name" value="NAD(P)-bd_dom_sf"/>
</dbReference>
<dbReference type="Proteomes" id="UP000320762">
    <property type="component" value="Unassembled WGS sequence"/>
</dbReference>
<accession>A0A550CVM0</accession>
<comment type="caution">
    <text evidence="1">The sequence shown here is derived from an EMBL/GenBank/DDBJ whole genome shotgun (WGS) entry which is preliminary data.</text>
</comment>
<dbReference type="EMBL" id="VDMD01000001">
    <property type="protein sequence ID" value="TRM68836.1"/>
    <property type="molecule type" value="Genomic_DNA"/>
</dbReference>
<dbReference type="AlphaFoldDB" id="A0A550CVM0"/>
<proteinExistence type="predicted"/>
<evidence type="ECO:0000313" key="1">
    <source>
        <dbReference type="EMBL" id="TRM68836.1"/>
    </source>
</evidence>
<dbReference type="Gene3D" id="3.40.50.720">
    <property type="entry name" value="NAD(P)-binding Rossmann-like Domain"/>
    <property type="match status" value="1"/>
</dbReference>
<name>A0A550CVM0_9AGAR</name>
<sequence>MHTLPHPIRARVATPSTVLLVTGANCRFGSVLVRILAIHEGTIIFAAARKPSDSSYLLTIAGREDSAARHLGPGDREYNRKTINDISKSAGRLAVVIANAEATEGRENPSYDPKFIVDASYDEAVLGSYNDADMWRCPMSRSTTSFRVEGGHVHLWNVLF</sequence>
<keyword evidence="2" id="KW-1185">Reference proteome</keyword>